<evidence type="ECO:0000313" key="2">
    <source>
        <dbReference type="Proteomes" id="UP000037854"/>
    </source>
</evidence>
<dbReference type="Proteomes" id="UP000037854">
    <property type="component" value="Unassembled WGS sequence"/>
</dbReference>
<protein>
    <submittedName>
        <fullName evidence="1">Uncharacterized protein</fullName>
    </submittedName>
</protein>
<name>A0ABR5MK36_9BACI</name>
<sequence>MNPAISKVRHPTKYGCLKLCIDKESRGFECISPITKKVAHQKYFRRKGTLVEFLHTDQDVYYEAIYKKVFY</sequence>
<dbReference type="EMBL" id="LGTK01000018">
    <property type="protein sequence ID" value="KPH76084.1"/>
    <property type="molecule type" value="Genomic_DNA"/>
</dbReference>
<proteinExistence type="predicted"/>
<comment type="caution">
    <text evidence="1">The sequence shown here is derived from an EMBL/GenBank/DDBJ whole genome shotgun (WGS) entry which is preliminary data.</text>
</comment>
<reference evidence="1 2" key="1">
    <citation type="submission" date="2015-07" db="EMBL/GenBank/DDBJ databases">
        <title>High-quality draft genome sequence of Oceanobacillus caeni HM6, a bacillus isolated from a human feces.</title>
        <authorList>
            <person name="Kumar J."/>
            <person name="Verma M.K."/>
            <person name="Pandey R."/>
            <person name="Bhambi M."/>
            <person name="Chauhan N."/>
        </authorList>
    </citation>
    <scope>NUCLEOTIDE SEQUENCE [LARGE SCALE GENOMIC DNA]</scope>
    <source>
        <strain evidence="1 2">HM6</strain>
    </source>
</reference>
<evidence type="ECO:0000313" key="1">
    <source>
        <dbReference type="EMBL" id="KPH76084.1"/>
    </source>
</evidence>
<organism evidence="1 2">
    <name type="scientific">Oceanobacillus caeni</name>
    <dbReference type="NCBI Taxonomy" id="405946"/>
    <lineage>
        <taxon>Bacteria</taxon>
        <taxon>Bacillati</taxon>
        <taxon>Bacillota</taxon>
        <taxon>Bacilli</taxon>
        <taxon>Bacillales</taxon>
        <taxon>Bacillaceae</taxon>
        <taxon>Oceanobacillus</taxon>
    </lineage>
</organism>
<keyword evidence="2" id="KW-1185">Reference proteome</keyword>
<gene>
    <name evidence="1" type="ORF">AFL42_07235</name>
</gene>
<accession>A0ABR5MK36</accession>